<dbReference type="Proteomes" id="UP000311382">
    <property type="component" value="Unassembled WGS sequence"/>
</dbReference>
<comment type="caution">
    <text evidence="4">The sequence shown here is derived from an EMBL/GenBank/DDBJ whole genome shotgun (WGS) entry which is preliminary data.</text>
</comment>
<evidence type="ECO:0000256" key="3">
    <source>
        <dbReference type="SAM" id="SignalP"/>
    </source>
</evidence>
<organism evidence="4 5">
    <name type="scientific">Rhodotorula diobovata</name>
    <dbReference type="NCBI Taxonomy" id="5288"/>
    <lineage>
        <taxon>Eukaryota</taxon>
        <taxon>Fungi</taxon>
        <taxon>Dikarya</taxon>
        <taxon>Basidiomycota</taxon>
        <taxon>Pucciniomycotina</taxon>
        <taxon>Microbotryomycetes</taxon>
        <taxon>Sporidiobolales</taxon>
        <taxon>Sporidiobolaceae</taxon>
        <taxon>Rhodotorula</taxon>
    </lineage>
</organism>
<gene>
    <name evidence="4" type="ORF">DMC30DRAFT_446764</name>
</gene>
<keyword evidence="5" id="KW-1185">Reference proteome</keyword>
<feature type="signal peptide" evidence="3">
    <location>
        <begin position="1"/>
        <end position="44"/>
    </location>
</feature>
<evidence type="ECO:0000256" key="1">
    <source>
        <dbReference type="SAM" id="MobiDB-lite"/>
    </source>
</evidence>
<accession>A0A5C5FV30</accession>
<keyword evidence="3" id="KW-0732">Signal</keyword>
<feature type="transmembrane region" description="Helical" evidence="2">
    <location>
        <begin position="322"/>
        <end position="340"/>
    </location>
</feature>
<name>A0A5C5FV30_9BASI</name>
<evidence type="ECO:0000313" key="4">
    <source>
        <dbReference type="EMBL" id="TNY20777.1"/>
    </source>
</evidence>
<evidence type="ECO:0000313" key="5">
    <source>
        <dbReference type="Proteomes" id="UP000311382"/>
    </source>
</evidence>
<feature type="compositionally biased region" description="Low complexity" evidence="1">
    <location>
        <begin position="397"/>
        <end position="408"/>
    </location>
</feature>
<reference evidence="4 5" key="1">
    <citation type="submission" date="2019-03" db="EMBL/GenBank/DDBJ databases">
        <title>Rhodosporidium diobovatum UCD-FST 08-225 genome sequencing, assembly, and annotation.</title>
        <authorList>
            <person name="Fakankun I.U."/>
            <person name="Fristensky B."/>
            <person name="Levin D.B."/>
        </authorList>
    </citation>
    <scope>NUCLEOTIDE SEQUENCE [LARGE SCALE GENOMIC DNA]</scope>
    <source>
        <strain evidence="4 5">UCD-FST 08-225</strain>
    </source>
</reference>
<protein>
    <submittedName>
        <fullName evidence="4">Uncharacterized protein</fullName>
    </submittedName>
</protein>
<dbReference type="AlphaFoldDB" id="A0A5C5FV30"/>
<feature type="region of interest" description="Disordered" evidence="1">
    <location>
        <begin position="355"/>
        <end position="425"/>
    </location>
</feature>
<keyword evidence="2" id="KW-0812">Transmembrane</keyword>
<keyword evidence="2" id="KW-1133">Transmembrane helix</keyword>
<feature type="compositionally biased region" description="Basic residues" evidence="1">
    <location>
        <begin position="379"/>
        <end position="389"/>
    </location>
</feature>
<proteinExistence type="predicted"/>
<feature type="chain" id="PRO_5023079371" evidence="3">
    <location>
        <begin position="45"/>
        <end position="425"/>
    </location>
</feature>
<sequence length="425" mass="45473">MHALLFLVSLPFARLATVMKRRRLRPMFRLALLCSAWLLVPVRGEDSTEEPPLATLSDMPELPTLTSSSATEVPSIPAQMGAGNRGVQAYQEQQSFTSSLEEALSSVAATMTAAAPWATSTTGMAPFSDGDDTVVVHSDVGITYACPNKGDEWVVEDLTDSLSAHTATGAGCYMSYAFKGESRRSGSWLSSDGMQIYGATGTEGGVFGCSVSASGRNYTGWWNAYGASNTFQPYQGSCAMQGLGWDDHTVQLVNSPYQPGKVWFTGLRFSTNKTEIPWETHTWDACCAAYTFPDGVATTVESKPTSTAASGSTIAGMRSSTALFVICGLGAVIVLASLLVGMMCCKKRPAADGASTKTALRKALDSDSDDSEESQPLHGKNRSLGRRGRHSDDESRSSGGSSASQCEGSDSDDEKRHKKRRHRRR</sequence>
<feature type="compositionally biased region" description="Basic residues" evidence="1">
    <location>
        <begin position="416"/>
        <end position="425"/>
    </location>
</feature>
<dbReference type="EMBL" id="SOZI01000058">
    <property type="protein sequence ID" value="TNY20777.1"/>
    <property type="molecule type" value="Genomic_DNA"/>
</dbReference>
<keyword evidence="2" id="KW-0472">Membrane</keyword>
<dbReference type="OrthoDB" id="2529959at2759"/>
<evidence type="ECO:0000256" key="2">
    <source>
        <dbReference type="SAM" id="Phobius"/>
    </source>
</evidence>